<dbReference type="AlphaFoldDB" id="A0A1H2JDL6"/>
<sequence length="303" mass="30640">MVDAVARLNESQFVGWTATSARYVGYALALVAAVAAGAGLAASRIDSGALWPAGLSGLAVIGLITAATIVARYYRDQLSSTILSVCAAPMAFVTGMILTPGSYGAAHLTLGFALTLVTAVVTYRMTAVGPTTHSAVTSAALLGALGCGARLLIDADVSDVAAVVAAVGLLLIGLSPRLTILLAKLPLPPVPTAGAAIDVKDIEPQPSIEGIGAIGATALPKADALERRSYIANAYLTGIVGASPASSRSRRCSPPLPSPASNGRTRPTPRSSVWSSACADAPTATSSRRRSSSSAARSWWSPC</sequence>
<feature type="compositionally biased region" description="Polar residues" evidence="1">
    <location>
        <begin position="262"/>
        <end position="275"/>
    </location>
</feature>
<feature type="transmembrane region" description="Helical" evidence="2">
    <location>
        <begin position="23"/>
        <end position="43"/>
    </location>
</feature>
<evidence type="ECO:0000256" key="1">
    <source>
        <dbReference type="SAM" id="MobiDB-lite"/>
    </source>
</evidence>
<accession>A0A1H2JDL6</accession>
<feature type="transmembrane region" description="Helical" evidence="2">
    <location>
        <begin position="104"/>
        <end position="123"/>
    </location>
</feature>
<feature type="transmembrane region" description="Helical" evidence="2">
    <location>
        <begin position="159"/>
        <end position="178"/>
    </location>
</feature>
<protein>
    <submittedName>
        <fullName evidence="4">Type VII secretion integral membrane protein EccD</fullName>
    </submittedName>
</protein>
<evidence type="ECO:0000256" key="2">
    <source>
        <dbReference type="SAM" id="Phobius"/>
    </source>
</evidence>
<proteinExistence type="predicted"/>
<evidence type="ECO:0000259" key="3">
    <source>
        <dbReference type="Pfam" id="PF19053"/>
    </source>
</evidence>
<feature type="domain" description="EccD-like transmembrane" evidence="3">
    <location>
        <begin position="22"/>
        <end position="243"/>
    </location>
</feature>
<dbReference type="InterPro" id="IPR044049">
    <property type="entry name" value="EccD_transm"/>
</dbReference>
<feature type="transmembrane region" description="Helical" evidence="2">
    <location>
        <begin position="49"/>
        <end position="71"/>
    </location>
</feature>
<name>A0A1H2JDL6_9ACTN</name>
<dbReference type="STRING" id="158898.SAMN04488548_1341984"/>
<organism evidence="4 5">
    <name type="scientific">Gordonia westfalica</name>
    <dbReference type="NCBI Taxonomy" id="158898"/>
    <lineage>
        <taxon>Bacteria</taxon>
        <taxon>Bacillati</taxon>
        <taxon>Actinomycetota</taxon>
        <taxon>Actinomycetes</taxon>
        <taxon>Mycobacteriales</taxon>
        <taxon>Gordoniaceae</taxon>
        <taxon>Gordonia</taxon>
    </lineage>
</organism>
<evidence type="ECO:0000313" key="5">
    <source>
        <dbReference type="Proteomes" id="UP000183180"/>
    </source>
</evidence>
<dbReference type="InterPro" id="IPR006707">
    <property type="entry name" value="T7SS_EccD"/>
</dbReference>
<feature type="compositionally biased region" description="Low complexity" evidence="1">
    <location>
        <begin position="281"/>
        <end position="303"/>
    </location>
</feature>
<dbReference type="EMBL" id="FNLM01000034">
    <property type="protein sequence ID" value="SDU54198.1"/>
    <property type="molecule type" value="Genomic_DNA"/>
</dbReference>
<feature type="transmembrane region" description="Helical" evidence="2">
    <location>
        <begin position="135"/>
        <end position="153"/>
    </location>
</feature>
<dbReference type="Pfam" id="PF19053">
    <property type="entry name" value="EccD"/>
    <property type="match status" value="1"/>
</dbReference>
<keyword evidence="2" id="KW-0472">Membrane</keyword>
<keyword evidence="2" id="KW-1133">Transmembrane helix</keyword>
<feature type="region of interest" description="Disordered" evidence="1">
    <location>
        <begin position="244"/>
        <end position="303"/>
    </location>
</feature>
<feature type="transmembrane region" description="Helical" evidence="2">
    <location>
        <begin position="78"/>
        <end position="98"/>
    </location>
</feature>
<dbReference type="Proteomes" id="UP000183180">
    <property type="component" value="Unassembled WGS sequence"/>
</dbReference>
<gene>
    <name evidence="4" type="ORF">SAMN04488548_1341984</name>
</gene>
<reference evidence="4 5" key="1">
    <citation type="submission" date="2016-10" db="EMBL/GenBank/DDBJ databases">
        <authorList>
            <person name="de Groot N.N."/>
        </authorList>
    </citation>
    <scope>NUCLEOTIDE SEQUENCE [LARGE SCALE GENOMIC DNA]</scope>
    <source>
        <strain evidence="4 5">DSM 44215</strain>
    </source>
</reference>
<dbReference type="NCBIfam" id="TIGR03920">
    <property type="entry name" value="T7SS_EccD"/>
    <property type="match status" value="1"/>
</dbReference>
<keyword evidence="2" id="KW-0812">Transmembrane</keyword>
<evidence type="ECO:0000313" key="4">
    <source>
        <dbReference type="EMBL" id="SDU54198.1"/>
    </source>
</evidence>